<comment type="subcellular location">
    <subcellularLocation>
        <location evidence="2 13">Nucleus</location>
    </subcellularLocation>
</comment>
<proteinExistence type="inferred from homology"/>
<dbReference type="SUPFAM" id="SSF52540">
    <property type="entry name" value="P-loop containing nucleoside triphosphate hydrolases"/>
    <property type="match status" value="1"/>
</dbReference>
<keyword evidence="5" id="KW-0547">Nucleotide-binding</keyword>
<dbReference type="Pfam" id="PF00271">
    <property type="entry name" value="Helicase_C"/>
    <property type="match status" value="1"/>
</dbReference>
<comment type="function">
    <text evidence="1 13">ATP-dependent DNA helicase involved in DNA damage repair by homologous recombination and in genome maintenance. Capable of unwinding D-loops. Plays a role in limiting crossover recombinants during mitotic DNA double-strand break (DSB) repair. Component of a FANCM-MHF complex which promotes gene conversion at blocked replication forks, probably by reversal of the stalled fork.</text>
</comment>
<dbReference type="GO" id="GO:0045003">
    <property type="term" value="P:double-strand break repair via synthesis-dependent strand annealing"/>
    <property type="evidence" value="ECO:0007669"/>
    <property type="project" value="TreeGrafter"/>
</dbReference>
<sequence>MDDSDEYGELDDTAFLEAATQVEGTAAPAFQQSPRATKRRKTGHRDERSAIPPPVRRRQQRRRSSVESDDDDALESCRSHKSASPAKQAKRARTAAAEHGDPAEEEAQECSKYLQKKRVRIHTPTTALDMTDMFYTQPPQEHSPPWKPRGAIWQKPGASIGVHRPSEPPQAAKFTGLDAMRTMGLAGRNSISSRPASRPLQEPTASIEIIEPTSFSVADGAVDFDPVDELADLPSDAFESSSSSPQKQDSDVAFVSERRTRLVAPQTGLRQTTLFGRQGLPELPPSQLNKRYNFVASQKAEPATHHKLDPEAMKTWVYPINLGTVRDYQFNIVARGLYHNLLVALPTGLGKTFIAATVMLNWFRWTTEAQIVFVAPTKPLVAQQVEACFNIAGIPRSYTTMLTGSVPTGVRAEEWKSKRVFFMTPQTLSNDLKTGIADPKKIVLLVVDEAHKATGSYAYVEVVSFLRRFNPSYRVLALTATPGSDVEAVQKVIDGLDISRIEIRTETSLDISKYVHHRTVEKQTFRNSEEMEMCMELYTNALQSCVNTLNRLNAFWSKNPCDLTPYGCNQASRKWSADTGKNATKGEKFQVFTIFSILGSLSQGMELLKYHGIAPFYMKMKEFQDGQAGSKSKYKKEICEHESFKKLMVRLRSWVTSDNFVGHPKLEYLQEVVLDHFVNAAEGQNVDAAPPSQTRIMVFAHFRDSAEEIARVLKRHEPMIRPRVFVGQSSAKNSEGMTQKEQLEVIQDFKKGTYNTLIATSIGEEGLDIGEVDLIVCYDSKASPIRMLQRMGRTGRKRQGKIILLQMEGKEVNDAEKAKDSYEKMQELIAEGSKFTFHDGVSRRILPRDVQPIVDRCVVEIPLENSQSDFLPEPRKKGRVSKKPPKKFHMPDGVITGFVKAGRMDEEIALKPRGKKKAVKLRPSEELYQVPPLETVLLDEAATRDLEKRFQTVFDEDEPPTVTLKLGRDTDRQRILSRTQHFHQPGDVTRRFVETFQRMHEVDDERIEKFRRSVHYSDCESEPEDIIVVAAGTMGVEVVDEDMWASDDPASQPLPQPRATNKPKPRPKTKAGPKAQTGTTPKRKTVPKTPKEKMASKLPKEKSTPKTPAARGRPRKSAVASTTPERTKTPTFRVSDLVDKGAESSPPPTDPRMRLASQAVDLGSDDTEGEEDLENTQAYLLDSDLRDFIAGDEEDLDVPDSSLPSLGLGGFGKGTQAVLQSAYRRPRKAEKLFTSDPTDDDAIVSSDSDDEELVRQDVGKRPTYVADSSEDEDDEPLIQPQKRVRRVIEDDDD</sequence>
<dbReference type="EMBL" id="MU004288">
    <property type="protein sequence ID" value="KAF2662977.1"/>
    <property type="molecule type" value="Genomic_DNA"/>
</dbReference>
<dbReference type="GO" id="GO:0043138">
    <property type="term" value="F:3'-5' DNA helicase activity"/>
    <property type="evidence" value="ECO:0007669"/>
    <property type="project" value="InterPro"/>
</dbReference>
<feature type="non-terminal residue" evidence="17">
    <location>
        <position position="1293"/>
    </location>
</feature>
<dbReference type="InterPro" id="IPR044749">
    <property type="entry name" value="FANCM_DEXDc"/>
</dbReference>
<keyword evidence="8" id="KW-0347">Helicase</keyword>
<keyword evidence="9" id="KW-0067">ATP-binding</keyword>
<dbReference type="InterPro" id="IPR014001">
    <property type="entry name" value="Helicase_ATP-bd"/>
</dbReference>
<dbReference type="InterPro" id="IPR039686">
    <property type="entry name" value="FANCM/Mph1-like_ID"/>
</dbReference>
<dbReference type="InterPro" id="IPR011545">
    <property type="entry name" value="DEAD/DEAH_box_helicase_dom"/>
</dbReference>
<feature type="region of interest" description="Disordered" evidence="14">
    <location>
        <begin position="1191"/>
        <end position="1213"/>
    </location>
</feature>
<dbReference type="Gene3D" id="1.20.1320.20">
    <property type="entry name" value="hef helicase domain"/>
    <property type="match status" value="1"/>
</dbReference>
<comment type="subunit">
    <text evidence="4 13">Interacts with the MHF histone-fold complex to form the FANCM-MHF complex.</text>
</comment>
<evidence type="ECO:0000256" key="10">
    <source>
        <dbReference type="ARBA" id="ARBA00023204"/>
    </source>
</evidence>
<evidence type="ECO:0000256" key="11">
    <source>
        <dbReference type="ARBA" id="ARBA00023242"/>
    </source>
</evidence>
<name>A0A6A6TUY4_9PLEO</name>
<dbReference type="GO" id="GO:0005524">
    <property type="term" value="F:ATP binding"/>
    <property type="evidence" value="ECO:0007669"/>
    <property type="project" value="UniProtKB-UniRule"/>
</dbReference>
<evidence type="ECO:0000256" key="9">
    <source>
        <dbReference type="ARBA" id="ARBA00022840"/>
    </source>
</evidence>
<keyword evidence="10" id="KW-0234">DNA repair</keyword>
<dbReference type="GO" id="GO:0009378">
    <property type="term" value="F:four-way junction helicase activity"/>
    <property type="evidence" value="ECO:0007669"/>
    <property type="project" value="TreeGrafter"/>
</dbReference>
<feature type="compositionally biased region" description="Acidic residues" evidence="14">
    <location>
        <begin position="1237"/>
        <end position="1252"/>
    </location>
</feature>
<feature type="compositionally biased region" description="Acidic residues" evidence="14">
    <location>
        <begin position="1163"/>
        <end position="1173"/>
    </location>
</feature>
<evidence type="ECO:0000256" key="4">
    <source>
        <dbReference type="ARBA" id="ARBA00011390"/>
    </source>
</evidence>
<dbReference type="InterPro" id="IPR001650">
    <property type="entry name" value="Helicase_C-like"/>
</dbReference>
<keyword evidence="7 17" id="KW-0378">Hydrolase</keyword>
<organism evidence="17 18">
    <name type="scientific">Lophiostoma macrostomum CBS 122681</name>
    <dbReference type="NCBI Taxonomy" id="1314788"/>
    <lineage>
        <taxon>Eukaryota</taxon>
        <taxon>Fungi</taxon>
        <taxon>Dikarya</taxon>
        <taxon>Ascomycota</taxon>
        <taxon>Pezizomycotina</taxon>
        <taxon>Dothideomycetes</taxon>
        <taxon>Pleosporomycetidae</taxon>
        <taxon>Pleosporales</taxon>
        <taxon>Lophiostomataceae</taxon>
        <taxon>Lophiostoma</taxon>
    </lineage>
</organism>
<evidence type="ECO:0000313" key="17">
    <source>
        <dbReference type="EMBL" id="KAF2662977.1"/>
    </source>
</evidence>
<dbReference type="SMART" id="SM00490">
    <property type="entry name" value="HELICc"/>
    <property type="match status" value="1"/>
</dbReference>
<comment type="similarity">
    <text evidence="3 13">Belongs to the DEAD box helicase family. DEAH subfamily. FANCM sub-subfamily.</text>
</comment>
<evidence type="ECO:0000259" key="16">
    <source>
        <dbReference type="PROSITE" id="PS51194"/>
    </source>
</evidence>
<feature type="compositionally biased region" description="Polar residues" evidence="14">
    <location>
        <begin position="1119"/>
        <end position="1132"/>
    </location>
</feature>
<dbReference type="GO" id="GO:0000400">
    <property type="term" value="F:four-way junction DNA binding"/>
    <property type="evidence" value="ECO:0007669"/>
    <property type="project" value="TreeGrafter"/>
</dbReference>
<dbReference type="CDD" id="cd18801">
    <property type="entry name" value="SF2_C_FANCM_Hef"/>
    <property type="match status" value="1"/>
</dbReference>
<feature type="region of interest" description="Disordered" evidence="14">
    <location>
        <begin position="1045"/>
        <end position="1173"/>
    </location>
</feature>
<evidence type="ECO:0000259" key="15">
    <source>
        <dbReference type="PROSITE" id="PS51192"/>
    </source>
</evidence>
<keyword evidence="6" id="KW-0227">DNA damage</keyword>
<dbReference type="PANTHER" id="PTHR14025:SF20">
    <property type="entry name" value="FANCONI ANEMIA GROUP M PROTEIN"/>
    <property type="match status" value="1"/>
</dbReference>
<dbReference type="InterPro" id="IPR027417">
    <property type="entry name" value="P-loop_NTPase"/>
</dbReference>
<evidence type="ECO:0000256" key="12">
    <source>
        <dbReference type="ARBA" id="ARBA00047995"/>
    </source>
</evidence>
<dbReference type="FunFam" id="3.40.50.300:FF:000861">
    <property type="entry name" value="Fanconi anemia, complementation group M"/>
    <property type="match status" value="1"/>
</dbReference>
<dbReference type="SMART" id="SM00487">
    <property type="entry name" value="DEXDc"/>
    <property type="match status" value="1"/>
</dbReference>
<dbReference type="OrthoDB" id="164902at2759"/>
<dbReference type="GO" id="GO:0036297">
    <property type="term" value="P:interstrand cross-link repair"/>
    <property type="evidence" value="ECO:0007669"/>
    <property type="project" value="TreeGrafter"/>
</dbReference>
<dbReference type="Proteomes" id="UP000799324">
    <property type="component" value="Unassembled WGS sequence"/>
</dbReference>
<evidence type="ECO:0000256" key="5">
    <source>
        <dbReference type="ARBA" id="ARBA00022741"/>
    </source>
</evidence>
<feature type="domain" description="Helicase ATP-binding" evidence="15">
    <location>
        <begin position="332"/>
        <end position="500"/>
    </location>
</feature>
<evidence type="ECO:0000256" key="14">
    <source>
        <dbReference type="SAM" id="MobiDB-lite"/>
    </source>
</evidence>
<evidence type="ECO:0000256" key="7">
    <source>
        <dbReference type="ARBA" id="ARBA00022801"/>
    </source>
</evidence>
<feature type="compositionally biased region" description="Basic residues" evidence="14">
    <location>
        <begin position="1061"/>
        <end position="1071"/>
    </location>
</feature>
<feature type="region of interest" description="Disordered" evidence="14">
    <location>
        <begin position="1229"/>
        <end position="1293"/>
    </location>
</feature>
<evidence type="ECO:0000256" key="2">
    <source>
        <dbReference type="ARBA" id="ARBA00004123"/>
    </source>
</evidence>
<evidence type="ECO:0000256" key="13">
    <source>
        <dbReference type="RuleBase" id="RU367027"/>
    </source>
</evidence>
<dbReference type="Gene3D" id="3.40.50.300">
    <property type="entry name" value="P-loop containing nucleotide triphosphate hydrolases"/>
    <property type="match status" value="2"/>
</dbReference>
<comment type="catalytic activity">
    <reaction evidence="12 13">
        <text>ATP + H2O = ADP + phosphate + H(+)</text>
        <dbReference type="Rhea" id="RHEA:13065"/>
        <dbReference type="ChEBI" id="CHEBI:15377"/>
        <dbReference type="ChEBI" id="CHEBI:15378"/>
        <dbReference type="ChEBI" id="CHEBI:30616"/>
        <dbReference type="ChEBI" id="CHEBI:43474"/>
        <dbReference type="ChEBI" id="CHEBI:456216"/>
        <dbReference type="EC" id="3.6.4.12"/>
    </reaction>
</comment>
<feature type="domain" description="Helicase C-terminal" evidence="16">
    <location>
        <begin position="673"/>
        <end position="841"/>
    </location>
</feature>
<evidence type="ECO:0000313" key="18">
    <source>
        <dbReference type="Proteomes" id="UP000799324"/>
    </source>
</evidence>
<dbReference type="PANTHER" id="PTHR14025">
    <property type="entry name" value="FANCONI ANEMIA GROUP M FANCM FAMILY MEMBER"/>
    <property type="match status" value="1"/>
</dbReference>
<dbReference type="CDD" id="cd12091">
    <property type="entry name" value="FANCM_ID"/>
    <property type="match status" value="1"/>
</dbReference>
<protein>
    <recommendedName>
        <fullName evidence="13">ATP-dependent DNA helicase</fullName>
        <ecNumber evidence="13">3.6.4.12</ecNumber>
    </recommendedName>
</protein>
<feature type="region of interest" description="Disordered" evidence="14">
    <location>
        <begin position="135"/>
        <end position="168"/>
    </location>
</feature>
<dbReference type="GO" id="GO:0016787">
    <property type="term" value="F:hydrolase activity"/>
    <property type="evidence" value="ECO:0007669"/>
    <property type="project" value="UniProtKB-KW"/>
</dbReference>
<dbReference type="EC" id="3.6.4.12" evidence="13"/>
<feature type="region of interest" description="Disordered" evidence="14">
    <location>
        <begin position="1"/>
        <end position="109"/>
    </location>
</feature>
<reference evidence="17" key="1">
    <citation type="journal article" date="2020" name="Stud. Mycol.">
        <title>101 Dothideomycetes genomes: a test case for predicting lifestyles and emergence of pathogens.</title>
        <authorList>
            <person name="Haridas S."/>
            <person name="Albert R."/>
            <person name="Binder M."/>
            <person name="Bloem J."/>
            <person name="Labutti K."/>
            <person name="Salamov A."/>
            <person name="Andreopoulos B."/>
            <person name="Baker S."/>
            <person name="Barry K."/>
            <person name="Bills G."/>
            <person name="Bluhm B."/>
            <person name="Cannon C."/>
            <person name="Castanera R."/>
            <person name="Culley D."/>
            <person name="Daum C."/>
            <person name="Ezra D."/>
            <person name="Gonzalez J."/>
            <person name="Henrissat B."/>
            <person name="Kuo A."/>
            <person name="Liang C."/>
            <person name="Lipzen A."/>
            <person name="Lutzoni F."/>
            <person name="Magnuson J."/>
            <person name="Mondo S."/>
            <person name="Nolan M."/>
            <person name="Ohm R."/>
            <person name="Pangilinan J."/>
            <person name="Park H.-J."/>
            <person name="Ramirez L."/>
            <person name="Alfaro M."/>
            <person name="Sun H."/>
            <person name="Tritt A."/>
            <person name="Yoshinaga Y."/>
            <person name="Zwiers L.-H."/>
            <person name="Turgeon B."/>
            <person name="Goodwin S."/>
            <person name="Spatafora J."/>
            <person name="Crous P."/>
            <person name="Grigoriev I."/>
        </authorList>
    </citation>
    <scope>NUCLEOTIDE SEQUENCE</scope>
    <source>
        <strain evidence="17">CBS 122681</strain>
    </source>
</reference>
<dbReference type="CDD" id="cd18033">
    <property type="entry name" value="DEXDc_FANCM"/>
    <property type="match status" value="1"/>
</dbReference>
<dbReference type="Pfam" id="PF00270">
    <property type="entry name" value="DEAD"/>
    <property type="match status" value="1"/>
</dbReference>
<dbReference type="PROSITE" id="PS51192">
    <property type="entry name" value="HELICASE_ATP_BIND_1"/>
    <property type="match status" value="1"/>
</dbReference>
<dbReference type="GO" id="GO:0005634">
    <property type="term" value="C:nucleus"/>
    <property type="evidence" value="ECO:0007669"/>
    <property type="project" value="UniProtKB-SubCell"/>
</dbReference>
<evidence type="ECO:0000256" key="8">
    <source>
        <dbReference type="ARBA" id="ARBA00022806"/>
    </source>
</evidence>
<evidence type="ECO:0000256" key="1">
    <source>
        <dbReference type="ARBA" id="ARBA00003813"/>
    </source>
</evidence>
<evidence type="ECO:0000256" key="6">
    <source>
        <dbReference type="ARBA" id="ARBA00022763"/>
    </source>
</evidence>
<feature type="compositionally biased region" description="Acidic residues" evidence="14">
    <location>
        <begin position="1"/>
        <end position="14"/>
    </location>
</feature>
<accession>A0A6A6TUY4</accession>
<keyword evidence="11" id="KW-0539">Nucleus</keyword>
<keyword evidence="18" id="KW-1185">Reference proteome</keyword>
<feature type="region of interest" description="Disordered" evidence="14">
    <location>
        <begin position="234"/>
        <end position="253"/>
    </location>
</feature>
<evidence type="ECO:0000256" key="3">
    <source>
        <dbReference type="ARBA" id="ARBA00009889"/>
    </source>
</evidence>
<feature type="compositionally biased region" description="Basic and acidic residues" evidence="14">
    <location>
        <begin position="1089"/>
        <end position="1104"/>
    </location>
</feature>
<dbReference type="PROSITE" id="PS51194">
    <property type="entry name" value="HELICASE_CTER"/>
    <property type="match status" value="1"/>
</dbReference>
<gene>
    <name evidence="17" type="ORF">K491DRAFT_686122</name>
</gene>